<dbReference type="InterPro" id="IPR017441">
    <property type="entry name" value="Protein_kinase_ATP_BS"/>
</dbReference>
<dbReference type="AlphaFoldDB" id="A0A2C9L998"/>
<keyword evidence="2" id="KW-0808">Transferase</keyword>
<dbReference type="Gene3D" id="3.30.200.20">
    <property type="entry name" value="Phosphorylase Kinase, domain 1"/>
    <property type="match status" value="1"/>
</dbReference>
<dbReference type="VEuPathDB" id="VectorBase:BGLB028497"/>
<accession>A0A2C9L998</accession>
<comment type="catalytic activity">
    <reaction evidence="6">
        <text>L-threonyl-[protein] + ATP = O-phospho-L-threonyl-[protein] + ADP + H(+)</text>
        <dbReference type="Rhea" id="RHEA:46608"/>
        <dbReference type="Rhea" id="RHEA-COMP:11060"/>
        <dbReference type="Rhea" id="RHEA-COMP:11605"/>
        <dbReference type="ChEBI" id="CHEBI:15378"/>
        <dbReference type="ChEBI" id="CHEBI:30013"/>
        <dbReference type="ChEBI" id="CHEBI:30616"/>
        <dbReference type="ChEBI" id="CHEBI:61977"/>
        <dbReference type="ChEBI" id="CHEBI:456216"/>
        <dbReference type="EC" id="2.7.11.1"/>
    </reaction>
</comment>
<dbReference type="PROSITE" id="PS00107">
    <property type="entry name" value="PROTEIN_KINASE_ATP"/>
    <property type="match status" value="1"/>
</dbReference>
<evidence type="ECO:0000256" key="3">
    <source>
        <dbReference type="ARBA" id="ARBA00022741"/>
    </source>
</evidence>
<feature type="compositionally biased region" description="Polar residues" evidence="10">
    <location>
        <begin position="9"/>
        <end position="20"/>
    </location>
</feature>
<evidence type="ECO:0000256" key="9">
    <source>
        <dbReference type="PROSITE-ProRule" id="PRU10141"/>
    </source>
</evidence>
<sequence length="189" mass="21042">MHLLGETDIISNDNKTNMSGASADIRLRRQVPVTNKPPLKLRLTSRTSTHQQQHPTHSRERSSSWHPDTTTTLSVYKSSAASSSKAGAKVALDIGTKTPAQSSVGRSRSDSTPANKLVIHHQRQNLKNRFQLQKTLGEGTYGKVKLASDKSTGELVAIKYIKKTKIHDDNDLARIRREIHILSSLRHKH</sequence>
<evidence type="ECO:0000256" key="1">
    <source>
        <dbReference type="ARBA" id="ARBA00022527"/>
    </source>
</evidence>
<feature type="binding site" evidence="9">
    <location>
        <position position="163"/>
    </location>
    <ligand>
        <name>ATP</name>
        <dbReference type="ChEBI" id="CHEBI:30616"/>
    </ligand>
</feature>
<gene>
    <name evidence="12" type="primary">106075011</name>
</gene>
<evidence type="ECO:0000256" key="6">
    <source>
        <dbReference type="ARBA" id="ARBA00047899"/>
    </source>
</evidence>
<dbReference type="PROSITE" id="PS50011">
    <property type="entry name" value="PROTEIN_KINASE_DOM"/>
    <property type="match status" value="1"/>
</dbReference>
<feature type="domain" description="Protein kinase" evidence="11">
    <location>
        <begin position="130"/>
        <end position="189"/>
    </location>
</feature>
<dbReference type="VEuPathDB" id="VectorBase:BGLAX_028715"/>
<dbReference type="GO" id="GO:0004674">
    <property type="term" value="F:protein serine/threonine kinase activity"/>
    <property type="evidence" value="ECO:0007669"/>
    <property type="project" value="UniProtKB-KW"/>
</dbReference>
<evidence type="ECO:0000256" key="7">
    <source>
        <dbReference type="ARBA" id="ARBA00048679"/>
    </source>
</evidence>
<evidence type="ECO:0000313" key="13">
    <source>
        <dbReference type="Proteomes" id="UP000076420"/>
    </source>
</evidence>
<feature type="compositionally biased region" description="Polar residues" evidence="10">
    <location>
        <begin position="44"/>
        <end position="55"/>
    </location>
</feature>
<dbReference type="KEGG" id="bgt:106075011"/>
<evidence type="ECO:0000256" key="2">
    <source>
        <dbReference type="ARBA" id="ARBA00022679"/>
    </source>
</evidence>
<protein>
    <recommendedName>
        <fullName evidence="11">Protein kinase domain-containing protein</fullName>
    </recommendedName>
</protein>
<feature type="region of interest" description="Disordered" evidence="10">
    <location>
        <begin position="1"/>
        <end position="70"/>
    </location>
</feature>
<dbReference type="InterPro" id="IPR011009">
    <property type="entry name" value="Kinase-like_dom_sf"/>
</dbReference>
<evidence type="ECO:0000256" key="5">
    <source>
        <dbReference type="ARBA" id="ARBA00022840"/>
    </source>
</evidence>
<feature type="binding site" evidence="8">
    <location>
        <position position="159"/>
    </location>
    <ligand>
        <name>ATP</name>
        <dbReference type="ChEBI" id="CHEBI:30616"/>
    </ligand>
</feature>
<evidence type="ECO:0000313" key="12">
    <source>
        <dbReference type="EnsemblMetazoa" id="BGLB028497-PA"/>
    </source>
</evidence>
<keyword evidence="3 8" id="KW-0547">Nucleotide-binding</keyword>
<keyword evidence="4" id="KW-0418">Kinase</keyword>
<keyword evidence="5 8" id="KW-0067">ATP-binding</keyword>
<dbReference type="InterPro" id="IPR030616">
    <property type="entry name" value="Aur-like"/>
</dbReference>
<dbReference type="EnsemblMetazoa" id="BGLB028497-RA">
    <property type="protein sequence ID" value="BGLB028497-PA"/>
    <property type="gene ID" value="BGLB028497"/>
</dbReference>
<dbReference type="Proteomes" id="UP000076420">
    <property type="component" value="Unassembled WGS sequence"/>
</dbReference>
<name>A0A2C9L998_BIOGL</name>
<keyword evidence="1" id="KW-0723">Serine/threonine-protein kinase</keyword>
<comment type="catalytic activity">
    <reaction evidence="7">
        <text>L-seryl-[protein] + ATP = O-phospho-L-seryl-[protein] + ADP + H(+)</text>
        <dbReference type="Rhea" id="RHEA:17989"/>
        <dbReference type="Rhea" id="RHEA-COMP:9863"/>
        <dbReference type="Rhea" id="RHEA-COMP:11604"/>
        <dbReference type="ChEBI" id="CHEBI:15378"/>
        <dbReference type="ChEBI" id="CHEBI:29999"/>
        <dbReference type="ChEBI" id="CHEBI:30616"/>
        <dbReference type="ChEBI" id="CHEBI:83421"/>
        <dbReference type="ChEBI" id="CHEBI:456216"/>
        <dbReference type="EC" id="2.7.11.1"/>
    </reaction>
</comment>
<dbReference type="PANTHER" id="PTHR24350">
    <property type="entry name" value="SERINE/THREONINE-PROTEIN KINASE IAL-RELATED"/>
    <property type="match status" value="1"/>
</dbReference>
<proteinExistence type="predicted"/>
<dbReference type="Pfam" id="PF00069">
    <property type="entry name" value="Pkinase"/>
    <property type="match status" value="1"/>
</dbReference>
<dbReference type="SUPFAM" id="SSF56112">
    <property type="entry name" value="Protein kinase-like (PK-like)"/>
    <property type="match status" value="1"/>
</dbReference>
<reference evidence="12" key="1">
    <citation type="submission" date="2020-05" db="UniProtKB">
        <authorList>
            <consortium name="EnsemblMetazoa"/>
        </authorList>
    </citation>
    <scope>IDENTIFICATION</scope>
    <source>
        <strain evidence="12">BB02</strain>
    </source>
</reference>
<evidence type="ECO:0000259" key="11">
    <source>
        <dbReference type="PROSITE" id="PS50011"/>
    </source>
</evidence>
<evidence type="ECO:0000256" key="8">
    <source>
        <dbReference type="PIRSR" id="PIRSR630616-2"/>
    </source>
</evidence>
<evidence type="ECO:0000256" key="4">
    <source>
        <dbReference type="ARBA" id="ARBA00022777"/>
    </source>
</evidence>
<evidence type="ECO:0000256" key="10">
    <source>
        <dbReference type="SAM" id="MobiDB-lite"/>
    </source>
</evidence>
<dbReference type="InterPro" id="IPR000719">
    <property type="entry name" value="Prot_kinase_dom"/>
</dbReference>
<organism evidence="12 13">
    <name type="scientific">Biomphalaria glabrata</name>
    <name type="common">Bloodfluke planorb</name>
    <name type="synonym">Freshwater snail</name>
    <dbReference type="NCBI Taxonomy" id="6526"/>
    <lineage>
        <taxon>Eukaryota</taxon>
        <taxon>Metazoa</taxon>
        <taxon>Spiralia</taxon>
        <taxon>Lophotrochozoa</taxon>
        <taxon>Mollusca</taxon>
        <taxon>Gastropoda</taxon>
        <taxon>Heterobranchia</taxon>
        <taxon>Euthyneura</taxon>
        <taxon>Panpulmonata</taxon>
        <taxon>Hygrophila</taxon>
        <taxon>Lymnaeoidea</taxon>
        <taxon>Planorbidae</taxon>
        <taxon>Biomphalaria</taxon>
    </lineage>
</organism>
<dbReference type="GO" id="GO:0005524">
    <property type="term" value="F:ATP binding"/>
    <property type="evidence" value="ECO:0007669"/>
    <property type="project" value="UniProtKB-UniRule"/>
</dbReference>